<name>U1PJU3_9EURY</name>
<dbReference type="EMBL" id="KE356561">
    <property type="protein sequence ID" value="ERG93927.1"/>
    <property type="molecule type" value="Genomic_DNA"/>
</dbReference>
<evidence type="ECO:0000313" key="1">
    <source>
        <dbReference type="EMBL" id="ERG93927.1"/>
    </source>
</evidence>
<organism evidence="1 2">
    <name type="scientific">Haloquadratum walsbyi J07HQW2</name>
    <dbReference type="NCBI Taxonomy" id="1238425"/>
    <lineage>
        <taxon>Archaea</taxon>
        <taxon>Methanobacteriati</taxon>
        <taxon>Methanobacteriota</taxon>
        <taxon>Stenosarchaea group</taxon>
        <taxon>Halobacteria</taxon>
        <taxon>Halobacteriales</taxon>
        <taxon>Haloferacaceae</taxon>
        <taxon>Haloquadratum</taxon>
    </lineage>
</organism>
<reference evidence="1 2" key="1">
    <citation type="journal article" date="2013" name="PLoS ONE">
        <title>Assembly-driven community genomics of a hypersaline microbial ecosystem.</title>
        <authorList>
            <person name="Podell S."/>
            <person name="Ugalde J.A."/>
            <person name="Narasingarao P."/>
            <person name="Banfield J.F."/>
            <person name="Heidelberg K.B."/>
            <person name="Allen E.E."/>
        </authorList>
    </citation>
    <scope>NUCLEOTIDE SEQUENCE [LARGE SCALE GENOMIC DNA]</scope>
    <source>
        <strain evidence="2">J07HQW2</strain>
    </source>
</reference>
<dbReference type="HOGENOM" id="CLU_2091260_0_0_2"/>
<evidence type="ECO:0000313" key="2">
    <source>
        <dbReference type="Proteomes" id="UP000030710"/>
    </source>
</evidence>
<proteinExistence type="predicted"/>
<accession>U1PJU3</accession>
<dbReference type="AlphaFoldDB" id="U1PJU3"/>
<sequence length="116" mass="12419">MTGRPRRCSRVLRRGRLSSSAPGVVGRDDEVPDGCGELLGDSLPLLLEHCGDVWLAVIIDLNVAPEAEVFGEVALLPGEIEEQDIVPVSVESDAEMRRRCGLPGAAFVEKSSCSEC</sequence>
<gene>
    <name evidence="1" type="ORF">J07HQW2_00361</name>
</gene>
<protein>
    <submittedName>
        <fullName evidence="1">Uncharacterized protein</fullName>
    </submittedName>
</protein>
<dbReference type="Proteomes" id="UP000030710">
    <property type="component" value="Unassembled WGS sequence"/>
</dbReference>
<dbReference type="STRING" id="1238425.J07HQW2_00361"/>